<dbReference type="AlphaFoldDB" id="A0A450V6A8"/>
<evidence type="ECO:0000313" key="5">
    <source>
        <dbReference type="EMBL" id="VFK00319.1"/>
    </source>
</evidence>
<dbReference type="Pfam" id="PF00005">
    <property type="entry name" value="ABC_tran"/>
    <property type="match status" value="1"/>
</dbReference>
<dbReference type="GO" id="GO:0005524">
    <property type="term" value="F:ATP binding"/>
    <property type="evidence" value="ECO:0007669"/>
    <property type="project" value="UniProtKB-KW"/>
</dbReference>
<evidence type="ECO:0000256" key="2">
    <source>
        <dbReference type="ARBA" id="ARBA00022741"/>
    </source>
</evidence>
<keyword evidence="3 5" id="KW-0067">ATP-binding</keyword>
<dbReference type="InterPro" id="IPR015856">
    <property type="entry name" value="ABC_transpr_CbiO/EcfA_su"/>
</dbReference>
<proteinExistence type="predicted"/>
<protein>
    <submittedName>
        <fullName evidence="5">Putative ABC transport system ATP-binding protein</fullName>
    </submittedName>
</protein>
<dbReference type="SUPFAM" id="SSF52540">
    <property type="entry name" value="P-loop containing nucleoside triphosphate hydrolases"/>
    <property type="match status" value="1"/>
</dbReference>
<reference evidence="5" key="1">
    <citation type="submission" date="2019-02" db="EMBL/GenBank/DDBJ databases">
        <authorList>
            <person name="Gruber-Vodicka R. H."/>
            <person name="Seah K. B. B."/>
        </authorList>
    </citation>
    <scope>NUCLEOTIDE SEQUENCE</scope>
    <source>
        <strain evidence="5">BECK_M6</strain>
    </source>
</reference>
<feature type="domain" description="ABC transporter" evidence="4">
    <location>
        <begin position="47"/>
        <end position="263"/>
    </location>
</feature>
<dbReference type="GO" id="GO:0016887">
    <property type="term" value="F:ATP hydrolysis activity"/>
    <property type="evidence" value="ECO:0007669"/>
    <property type="project" value="InterPro"/>
</dbReference>
<sequence length="263" mass="29198">MSRVLQNTREASLDIDIAGHRHRNPQDPNPLPCRGLFTTTMDAKTVLKAVGIGRKVDGRWLLNDISLSIDAGQRLALVGPSGSGKTLILRALSMLDPIDTGEIHWRGSPVPGNRVPEFRARVMFLPQQPMLPEGTVEEILRQPFSLKVHGRKQFHRPGTLALLASLGQSDAFLSKQRADLSGGQIQLTALLRAIQLDPEVLLLDEPTAALDPETAEMVESVVATWLERQPNEGRATVWVTHDREQVRRVSTSMIHIRDGKLWE</sequence>
<accession>A0A450V6A8</accession>
<gene>
    <name evidence="5" type="ORF">BECKLFY1418A_GA0070994_11158</name>
</gene>
<dbReference type="InterPro" id="IPR003593">
    <property type="entry name" value="AAA+_ATPase"/>
</dbReference>
<keyword evidence="2" id="KW-0547">Nucleotide-binding</keyword>
<dbReference type="GO" id="GO:0055085">
    <property type="term" value="P:transmembrane transport"/>
    <property type="evidence" value="ECO:0007669"/>
    <property type="project" value="InterPro"/>
</dbReference>
<dbReference type="PROSITE" id="PS50893">
    <property type="entry name" value="ABC_TRANSPORTER_2"/>
    <property type="match status" value="1"/>
</dbReference>
<dbReference type="Gene3D" id="3.40.50.300">
    <property type="entry name" value="P-loop containing nucleotide triphosphate hydrolases"/>
    <property type="match status" value="1"/>
</dbReference>
<dbReference type="PANTHER" id="PTHR43119:SF1">
    <property type="entry name" value="ABC TRANSPORTER DOMAIN-CONTAINING PROTEIN"/>
    <property type="match status" value="1"/>
</dbReference>
<dbReference type="CDD" id="cd03225">
    <property type="entry name" value="ABC_cobalt_CbiO_domain1"/>
    <property type="match status" value="1"/>
</dbReference>
<name>A0A450V6A8_9GAMM</name>
<evidence type="ECO:0000256" key="1">
    <source>
        <dbReference type="ARBA" id="ARBA00022448"/>
    </source>
</evidence>
<dbReference type="GO" id="GO:0016020">
    <property type="term" value="C:membrane"/>
    <property type="evidence" value="ECO:0007669"/>
    <property type="project" value="InterPro"/>
</dbReference>
<evidence type="ECO:0000256" key="3">
    <source>
        <dbReference type="ARBA" id="ARBA00022840"/>
    </source>
</evidence>
<dbReference type="InterPro" id="IPR027417">
    <property type="entry name" value="P-loop_NTPase"/>
</dbReference>
<dbReference type="PANTHER" id="PTHR43119">
    <property type="entry name" value="ABC TRANSPORT PROTEIN ATP-BINDING COMPONENT-RELATED"/>
    <property type="match status" value="1"/>
</dbReference>
<dbReference type="InterPro" id="IPR003439">
    <property type="entry name" value="ABC_transporter-like_ATP-bd"/>
</dbReference>
<evidence type="ECO:0000259" key="4">
    <source>
        <dbReference type="PROSITE" id="PS50893"/>
    </source>
</evidence>
<dbReference type="EMBL" id="CAADFH010000115">
    <property type="protein sequence ID" value="VFK00319.1"/>
    <property type="molecule type" value="Genomic_DNA"/>
</dbReference>
<organism evidence="5">
    <name type="scientific">Candidatus Kentrum sp. LFY</name>
    <dbReference type="NCBI Taxonomy" id="2126342"/>
    <lineage>
        <taxon>Bacteria</taxon>
        <taxon>Pseudomonadati</taxon>
        <taxon>Pseudomonadota</taxon>
        <taxon>Gammaproteobacteria</taxon>
        <taxon>Candidatus Kentrum</taxon>
    </lineage>
</organism>
<keyword evidence="1" id="KW-0813">Transport</keyword>
<dbReference type="SMART" id="SM00382">
    <property type="entry name" value="AAA"/>
    <property type="match status" value="1"/>
</dbReference>